<dbReference type="EMBL" id="JASBWS010000073">
    <property type="protein sequence ID" value="KAJ9100890.1"/>
    <property type="molecule type" value="Genomic_DNA"/>
</dbReference>
<protein>
    <submittedName>
        <fullName evidence="1">Uncharacterized protein</fullName>
    </submittedName>
</protein>
<name>A0ACC2VPR6_9TREE</name>
<comment type="caution">
    <text evidence="1">The sequence shown here is derived from an EMBL/GenBank/DDBJ whole genome shotgun (WGS) entry which is preliminary data.</text>
</comment>
<evidence type="ECO:0000313" key="2">
    <source>
        <dbReference type="Proteomes" id="UP001230649"/>
    </source>
</evidence>
<keyword evidence="2" id="KW-1185">Reference proteome</keyword>
<evidence type="ECO:0000313" key="1">
    <source>
        <dbReference type="EMBL" id="KAJ9100890.1"/>
    </source>
</evidence>
<sequence>MTQRLTIQAFPTPIRIATLLLSSRGKVGGASLHPLAHNLLARLIAFAPLHSPEFFAIISNDVEVGVYAAAEMVQRAMVDMRGWALQEYEGGWIEVVDEEWRVLQVDGEQVGQNWEQDGHSSIHPVTASLADAGIHCKYQSSYYADFILVKDEHFAETVALVRNCGCKISKDIPHHTVTDTNTLRQG</sequence>
<proteinExistence type="predicted"/>
<dbReference type="Proteomes" id="UP001230649">
    <property type="component" value="Unassembled WGS sequence"/>
</dbReference>
<organism evidence="1 2">
    <name type="scientific">Naganishia adeliensis</name>
    <dbReference type="NCBI Taxonomy" id="92952"/>
    <lineage>
        <taxon>Eukaryota</taxon>
        <taxon>Fungi</taxon>
        <taxon>Dikarya</taxon>
        <taxon>Basidiomycota</taxon>
        <taxon>Agaricomycotina</taxon>
        <taxon>Tremellomycetes</taxon>
        <taxon>Filobasidiales</taxon>
        <taxon>Filobasidiaceae</taxon>
        <taxon>Naganishia</taxon>
    </lineage>
</organism>
<gene>
    <name evidence="1" type="ORF">QFC20_005379</name>
</gene>
<accession>A0ACC2VPR6</accession>
<reference evidence="1" key="1">
    <citation type="submission" date="2023-04" db="EMBL/GenBank/DDBJ databases">
        <title>Draft Genome sequencing of Naganishia species isolated from polar environments using Oxford Nanopore Technology.</title>
        <authorList>
            <person name="Leo P."/>
            <person name="Venkateswaran K."/>
        </authorList>
    </citation>
    <scope>NUCLEOTIDE SEQUENCE</scope>
    <source>
        <strain evidence="1">MNA-CCFEE 5262</strain>
    </source>
</reference>